<dbReference type="AlphaFoldDB" id="A0A7T7XPM5"/>
<sequence>MFRKSPILFFIIPLAGIIACTNPTGGESENKITNAEAIEFLESIRAEAEAGESGKTYTLERDVDLGAMDWVPIGTDNKPFKGVFDGNGYTIKGLKLPDDVKHSGLFGYVSGSGTGIKNLNIELDTPQLSPGSTFYVGAAAGYLTDGAIINNVKVSGNLDIISSPTLRVGGITGTMADGTTITGSAFTGNISASGSNYTGGIAGMVLISASKEDLTNTISGCYTTGTISGGNYTGGITGVIQNENYTKRSENIISACYSTSAVSGGGHIGGIAGALVNFSSKDQCKSTITGCYSTGAISGSSAAIGGIAGSANNSGSTDQCQLIISGCYSTGTISGSGTVGGIIGEFSNTGSGCVIKLENSVFLGSRISSSASSIGRIAGDFGGTPTLTNNYANKAALVNESTIEDSGNKGLTHKNGEDISGALPVQSFYESLTWSFSGSNAVWKMGNTGYPMHTWETGTTPAGWKNNN</sequence>
<dbReference type="PROSITE" id="PS51257">
    <property type="entry name" value="PROKAR_LIPOPROTEIN"/>
    <property type="match status" value="1"/>
</dbReference>
<dbReference type="Proteomes" id="UP000595917">
    <property type="component" value="Chromosome"/>
</dbReference>
<name>A0A7T7XPM5_9SPIR</name>
<evidence type="ECO:0008006" key="3">
    <source>
        <dbReference type="Google" id="ProtNLM"/>
    </source>
</evidence>
<proteinExistence type="predicted"/>
<keyword evidence="2" id="KW-1185">Reference proteome</keyword>
<dbReference type="EMBL" id="CP067089">
    <property type="protein sequence ID" value="QQO10195.1"/>
    <property type="molecule type" value="Genomic_DNA"/>
</dbReference>
<evidence type="ECO:0000313" key="1">
    <source>
        <dbReference type="EMBL" id="QQO10195.1"/>
    </source>
</evidence>
<accession>A0A7T7XPM5</accession>
<organism evidence="1 2">
    <name type="scientific">Breznakiella homolactica</name>
    <dbReference type="NCBI Taxonomy" id="2798577"/>
    <lineage>
        <taxon>Bacteria</taxon>
        <taxon>Pseudomonadati</taxon>
        <taxon>Spirochaetota</taxon>
        <taxon>Spirochaetia</taxon>
        <taxon>Spirochaetales</taxon>
        <taxon>Breznakiellaceae</taxon>
        <taxon>Breznakiella</taxon>
    </lineage>
</organism>
<protein>
    <recommendedName>
        <fullName evidence="3">GLUG domain-containing protein</fullName>
    </recommendedName>
</protein>
<dbReference type="Gene3D" id="2.160.20.110">
    <property type="match status" value="1"/>
</dbReference>
<reference evidence="1" key="1">
    <citation type="submission" date="2021-01" db="EMBL/GenBank/DDBJ databases">
        <title>Description of Breznakiella homolactica.</title>
        <authorList>
            <person name="Song Y."/>
            <person name="Brune A."/>
        </authorList>
    </citation>
    <scope>NUCLEOTIDE SEQUENCE</scope>
    <source>
        <strain evidence="1">RmG30</strain>
    </source>
</reference>
<gene>
    <name evidence="1" type="ORF">JFL75_04540</name>
</gene>
<evidence type="ECO:0000313" key="2">
    <source>
        <dbReference type="Proteomes" id="UP000595917"/>
    </source>
</evidence>
<dbReference type="KEGG" id="bhc:JFL75_04540"/>
<dbReference type="RefSeq" id="WP_215627499.1">
    <property type="nucleotide sequence ID" value="NZ_CP067089.2"/>
</dbReference>